<name>A0A5A9XKQ2_9BACT</name>
<dbReference type="AlphaFoldDB" id="A0A5A9XKQ2"/>
<dbReference type="EMBL" id="SRSD01000003">
    <property type="protein sequence ID" value="KAA0893494.1"/>
    <property type="molecule type" value="Genomic_DNA"/>
</dbReference>
<dbReference type="SUPFAM" id="SSF54427">
    <property type="entry name" value="NTF2-like"/>
    <property type="match status" value="1"/>
</dbReference>
<evidence type="ECO:0000259" key="1">
    <source>
        <dbReference type="Pfam" id="PF17775"/>
    </source>
</evidence>
<dbReference type="Pfam" id="PF17775">
    <property type="entry name" value="YchJ_M-like"/>
    <property type="match status" value="1"/>
</dbReference>
<feature type="domain" description="YchJ-like middle NTF2-like" evidence="1">
    <location>
        <begin position="28"/>
        <end position="127"/>
    </location>
</feature>
<dbReference type="SUPFAM" id="SSF103642">
    <property type="entry name" value="Sec-C motif"/>
    <property type="match status" value="1"/>
</dbReference>
<dbReference type="Gene3D" id="3.10.450.50">
    <property type="match status" value="1"/>
</dbReference>
<dbReference type="RefSeq" id="WP_149306809.1">
    <property type="nucleotide sequence ID" value="NZ_SRSD01000003.1"/>
</dbReference>
<evidence type="ECO:0000313" key="2">
    <source>
        <dbReference type="EMBL" id="KAA0893494.1"/>
    </source>
</evidence>
<proteinExistence type="predicted"/>
<reference evidence="2 3" key="1">
    <citation type="submission" date="2019-04" db="EMBL/GenBank/DDBJ databases">
        <title>Geobacter ruber sp. nov., ferric-reducing bacteria isolated from paddy soil.</title>
        <authorList>
            <person name="Xu Z."/>
            <person name="Masuda Y."/>
            <person name="Itoh H."/>
            <person name="Senoo K."/>
        </authorList>
    </citation>
    <scope>NUCLEOTIDE SEQUENCE [LARGE SCALE GENOMIC DNA]</scope>
    <source>
        <strain evidence="2 3">Red88</strain>
    </source>
</reference>
<dbReference type="NCBIfam" id="NF002486">
    <property type="entry name" value="PRK01752.1"/>
    <property type="match status" value="1"/>
</dbReference>
<dbReference type="InterPro" id="IPR048469">
    <property type="entry name" value="YchJ-like_M"/>
</dbReference>
<dbReference type="OrthoDB" id="21421at2"/>
<dbReference type="InterPro" id="IPR032710">
    <property type="entry name" value="NTF2-like_dom_sf"/>
</dbReference>
<comment type="caution">
    <text evidence="2">The sequence shown here is derived from an EMBL/GenBank/DDBJ whole genome shotgun (WGS) entry which is preliminary data.</text>
</comment>
<sequence length="160" mass="17746">MNSCPCGSGVAYSDCCEPVINGVRPAETAEQLMRARYSAYVGVQMDFIFESTHPDHRQGYDHAGTKEWAQNSEWLGLDIIATDKGGQEDSIGQVEFVARFKDKGVAREHHECGQFKRKSGKWYFTEGAMVKPKPITVVKIGRNDPCTCGSGLKYKKCCGK</sequence>
<dbReference type="Pfam" id="PF02810">
    <property type="entry name" value="SEC-C"/>
    <property type="match status" value="2"/>
</dbReference>
<gene>
    <name evidence="2" type="ORF">ET418_06725</name>
</gene>
<protein>
    <submittedName>
        <fullName evidence="2">YchJ family protein</fullName>
    </submittedName>
</protein>
<dbReference type="PANTHER" id="PTHR33747:SF1">
    <property type="entry name" value="ADENYLATE CYCLASE-ASSOCIATED CAP C-TERMINAL DOMAIN-CONTAINING PROTEIN"/>
    <property type="match status" value="1"/>
</dbReference>
<dbReference type="Proteomes" id="UP000324298">
    <property type="component" value="Unassembled WGS sequence"/>
</dbReference>
<dbReference type="InterPro" id="IPR004027">
    <property type="entry name" value="SEC_C_motif"/>
</dbReference>
<dbReference type="PANTHER" id="PTHR33747">
    <property type="entry name" value="UPF0225 PROTEIN SCO1677"/>
    <property type="match status" value="1"/>
</dbReference>
<dbReference type="NCBIfam" id="NF002449">
    <property type="entry name" value="PRK01617.1"/>
    <property type="match status" value="1"/>
</dbReference>
<keyword evidence="3" id="KW-1185">Reference proteome</keyword>
<organism evidence="2 3">
    <name type="scientific">Oryzomonas rubra</name>
    <dbReference type="NCBI Taxonomy" id="2509454"/>
    <lineage>
        <taxon>Bacteria</taxon>
        <taxon>Pseudomonadati</taxon>
        <taxon>Thermodesulfobacteriota</taxon>
        <taxon>Desulfuromonadia</taxon>
        <taxon>Geobacterales</taxon>
        <taxon>Geobacteraceae</taxon>
        <taxon>Oryzomonas</taxon>
    </lineage>
</organism>
<evidence type="ECO:0000313" key="3">
    <source>
        <dbReference type="Proteomes" id="UP000324298"/>
    </source>
</evidence>
<accession>A0A5A9XKQ2</accession>